<name>A0A9W6YNI9_AMBMO</name>
<evidence type="ECO:0000313" key="2">
    <source>
        <dbReference type="EMBL" id="GMG20819.1"/>
    </source>
</evidence>
<accession>A0A9W6YNI9</accession>
<dbReference type="Proteomes" id="UP001165063">
    <property type="component" value="Unassembled WGS sequence"/>
</dbReference>
<dbReference type="InterPro" id="IPR056779">
    <property type="entry name" value="Csf1_C"/>
</dbReference>
<proteinExistence type="predicted"/>
<organism evidence="2 3">
    <name type="scientific">Ambrosiozyma monospora</name>
    <name type="common">Yeast</name>
    <name type="synonym">Endomycopsis monosporus</name>
    <dbReference type="NCBI Taxonomy" id="43982"/>
    <lineage>
        <taxon>Eukaryota</taxon>
        <taxon>Fungi</taxon>
        <taxon>Dikarya</taxon>
        <taxon>Ascomycota</taxon>
        <taxon>Saccharomycotina</taxon>
        <taxon>Pichiomycetes</taxon>
        <taxon>Pichiales</taxon>
        <taxon>Pichiaceae</taxon>
        <taxon>Ambrosiozyma</taxon>
    </lineage>
</organism>
<dbReference type="EMBL" id="BSXU01000477">
    <property type="protein sequence ID" value="GMG20819.1"/>
    <property type="molecule type" value="Genomic_DNA"/>
</dbReference>
<comment type="caution">
    <text evidence="2">The sequence shown here is derived from an EMBL/GenBank/DDBJ whole genome shotgun (WGS) entry which is preliminary data.</text>
</comment>
<dbReference type="GO" id="GO:0006113">
    <property type="term" value="P:fermentation"/>
    <property type="evidence" value="ECO:0007669"/>
    <property type="project" value="InterPro"/>
</dbReference>
<dbReference type="PANTHER" id="PTHR32085">
    <property type="entry name" value="PROTEIN CSF1"/>
    <property type="match status" value="1"/>
</dbReference>
<feature type="domain" description="Csf1 C-terminal region" evidence="1">
    <location>
        <begin position="376"/>
        <end position="994"/>
    </location>
</feature>
<sequence length="1304" mass="146586">MVQSIDILLNQEYPILESLLHELESGQSKEPEMIPVDVQSTDSTPLKFFDKVPSGIAVSLKCACFKTSIEPISPLLLVSKLNDYSISFKISSLGASLKMEWSRFNGTLFSNVKGAYARYGFVSIDKLLYSILAKPDGSLYDISTKFSLDHLRFNFSEQDVVRMVEMGYADFGRVENNIKMISAKVKQFSDDMQSKHADSKLDASSGISSDSAPRADLKKVLKNVRIMNHSTIGVIGFIVKNNHNQLVFDSSNLILYLSSYDKVLDVNKLNGYLECPSTKLTFALSGPHSNKFTMFDAHCKMNIDNAQSSNEARFNFVSDFCRIALNPYYTSELIETYFLIANSISKLTLNNTVDCITSSANGSVNLQAGGITCPFSVSFVSKNVCVGWLFPRQDQYYRTQSYILPGLTLGYESAEIIFTKNVAKVLMTGMYISGAHSGNPSNFYPLESERSARNRMFFPKFEMMYYRTNKEGGHGHQVKVLGDIADFKLETSLFSISEPLWSSIAAVQDTWDAMSSRFNNILKPSKSRTLVDESLFVDNIPDDIKSIDCTFKFDGASFVVSNGNLVVNGETPSLCLQSPSMQVAMQYIKASTGVKRHILTVETLTTKTDNTVSCASMPIIHEIIHNCKNLMENAQSLDKKTSVPQADDSAPINFDRVFEKVKLSVSLKIEPQRLSMSCEPRANIEAAVSTKDIYLNFGTDTEMLSGLVYVQDLRAELQHVYSKEITGSVSIENMVLNSTLGYVYGKKELAVTGKVSNIDAYINMQQQQDLDLFVDIWFPEQVYGDVQFSTHPKEEPQPIAIASILRDVHKTTAFPWILTAVISKVNMKADFGASLGMLNVSFDKFWAVSRKSMNWDQNLRFEFEKFSVESVGRLSGSFVVDNIRMATGISWRQEQSVSEIPLVLLSCGFRSLECKMSMDYHPFFILDIKNAMISLYNQRVKNQVDNLVGKASTESCRIYMTALAASNFVDLYTIILRIRQGVKISYKQVLHDAEVDRRGLFSPTPMASAHSISNHLSHDSAVSSSNGFPESAKLTDAFLDVIQKLRTNLDVKLGLFQVLVFPSTLLDSQVLALRVGSLNAKFSQMVSDKLENSLLLQLNDTAISLASFKHKPTEESLNASVSEYTQLANSFYGGHLFVFPSVKTTMDLWQGLNSNVVQYSYDLRFGGNVDLRWKLGSVYFIRELWYSHATTLKTRLTALRIFTSNYDDKFDENLEEDYKESILETVDLEDKLKDVESDKHFQYIPIHEPYIETPQLKDLGDATPPLEWFGLHRTKFPNLTHQFVIVGLQKMVKHAETRYAKVLK</sequence>
<feature type="domain" description="Csf1 C-terminal region" evidence="1">
    <location>
        <begin position="1014"/>
        <end position="1303"/>
    </location>
</feature>
<evidence type="ECO:0000313" key="3">
    <source>
        <dbReference type="Proteomes" id="UP001165063"/>
    </source>
</evidence>
<dbReference type="PANTHER" id="PTHR32085:SF3">
    <property type="entry name" value="PROTEIN CSF1"/>
    <property type="match status" value="1"/>
</dbReference>
<keyword evidence="3" id="KW-1185">Reference proteome</keyword>
<evidence type="ECO:0000259" key="1">
    <source>
        <dbReference type="Pfam" id="PF25038"/>
    </source>
</evidence>
<dbReference type="GO" id="GO:0016020">
    <property type="term" value="C:membrane"/>
    <property type="evidence" value="ECO:0007669"/>
    <property type="project" value="InterPro"/>
</dbReference>
<reference evidence="2" key="1">
    <citation type="submission" date="2023-04" db="EMBL/GenBank/DDBJ databases">
        <title>Ambrosiozyma monospora NBRC 1965.</title>
        <authorList>
            <person name="Ichikawa N."/>
            <person name="Sato H."/>
            <person name="Tonouchi N."/>
        </authorList>
    </citation>
    <scope>NUCLEOTIDE SEQUENCE</scope>
    <source>
        <strain evidence="2">NBRC 1965</strain>
    </source>
</reference>
<gene>
    <name evidence="2" type="ORF">Amon01_000151700</name>
</gene>
<dbReference type="Pfam" id="PF25038">
    <property type="entry name" value="Csf1_C"/>
    <property type="match status" value="2"/>
</dbReference>
<dbReference type="OrthoDB" id="10051416at2759"/>
<dbReference type="InterPro" id="IPR029636">
    <property type="entry name" value="Csf1"/>
</dbReference>
<protein>
    <submittedName>
        <fullName evidence="2">Unnamed protein product</fullName>
    </submittedName>
</protein>